<dbReference type="InterPro" id="IPR036663">
    <property type="entry name" value="Fumarylacetoacetase_C_sf"/>
</dbReference>
<dbReference type="GO" id="GO:0008684">
    <property type="term" value="F:2-oxopent-4-enoate hydratase activity"/>
    <property type="evidence" value="ECO:0007669"/>
    <property type="project" value="TreeGrafter"/>
</dbReference>
<dbReference type="GO" id="GO:0005737">
    <property type="term" value="C:cytoplasm"/>
    <property type="evidence" value="ECO:0007669"/>
    <property type="project" value="TreeGrafter"/>
</dbReference>
<evidence type="ECO:0000313" key="1">
    <source>
        <dbReference type="EMBL" id="MXU65970.1"/>
    </source>
</evidence>
<dbReference type="AlphaFoldDB" id="A0A6B0TMZ8"/>
<sequence length="256" mass="26050">MGERIALAEEIAREITGGEPVRDRAASIADVAAAYEIQDRVAAELAHQRGPVGGYKIAWNGPGQAAKQHVDAPGTARIFAAEIQSDPGNLGLDGRLSPAIECEIAVRLGADLAGQADWTADAVRPAVAEVMPAFELLDRRGGLATAHGPTALANNVFNIGCVLGAACDPSILDTGDFGETRLDGPGGTLLQAANAVPQPPLDALAHVTTVLTARGLALRAGDVVLCGAHEPVRAVAAGGHYRLTIGALGSVSLTVG</sequence>
<protein>
    <recommendedName>
        <fullName evidence="3">2-keto-4-pentenoate hydratase</fullName>
    </recommendedName>
</protein>
<dbReference type="RefSeq" id="WP_160854935.1">
    <property type="nucleotide sequence ID" value="NZ_WUWG01000003.1"/>
</dbReference>
<dbReference type="Gene3D" id="3.90.850.10">
    <property type="entry name" value="Fumarylacetoacetase-like, C-terminal domain"/>
    <property type="match status" value="1"/>
</dbReference>
<dbReference type="Proteomes" id="UP000436016">
    <property type="component" value="Unassembled WGS sequence"/>
</dbReference>
<name>A0A6B0TMZ8_9RHOB</name>
<keyword evidence="2" id="KW-1185">Reference proteome</keyword>
<proteinExistence type="predicted"/>
<dbReference type="EMBL" id="WUWG01000003">
    <property type="protein sequence ID" value="MXU65970.1"/>
    <property type="molecule type" value="Genomic_DNA"/>
</dbReference>
<dbReference type="PANTHER" id="PTHR30143:SF0">
    <property type="entry name" value="2-KETO-4-PENTENOATE HYDRATASE"/>
    <property type="match status" value="1"/>
</dbReference>
<dbReference type="InterPro" id="IPR050772">
    <property type="entry name" value="Hydratase-Decarb/MhpD_sf"/>
</dbReference>
<accession>A0A6B0TMZ8</accession>
<evidence type="ECO:0008006" key="3">
    <source>
        <dbReference type="Google" id="ProtNLM"/>
    </source>
</evidence>
<evidence type="ECO:0000313" key="2">
    <source>
        <dbReference type="Proteomes" id="UP000436016"/>
    </source>
</evidence>
<organism evidence="1 2">
    <name type="scientific">Oceanomicrobium pacificus</name>
    <dbReference type="NCBI Taxonomy" id="2692916"/>
    <lineage>
        <taxon>Bacteria</taxon>
        <taxon>Pseudomonadati</taxon>
        <taxon>Pseudomonadota</taxon>
        <taxon>Alphaproteobacteria</taxon>
        <taxon>Rhodobacterales</taxon>
        <taxon>Paracoccaceae</taxon>
        <taxon>Oceanomicrobium</taxon>
    </lineage>
</organism>
<reference evidence="1 2" key="1">
    <citation type="submission" date="2019-12" db="EMBL/GenBank/DDBJ databases">
        <title>Strain KN286 was isolated from seawater, which was collected from Caroline Seamount in the tropical western Pacific.</title>
        <authorList>
            <person name="Wang Q."/>
        </authorList>
    </citation>
    <scope>NUCLEOTIDE SEQUENCE [LARGE SCALE GENOMIC DNA]</scope>
    <source>
        <strain evidence="1 2">KN286</strain>
    </source>
</reference>
<dbReference type="PANTHER" id="PTHR30143">
    <property type="entry name" value="ACID HYDRATASE"/>
    <property type="match status" value="1"/>
</dbReference>
<comment type="caution">
    <text evidence="1">The sequence shown here is derived from an EMBL/GenBank/DDBJ whole genome shotgun (WGS) entry which is preliminary data.</text>
</comment>
<dbReference type="SUPFAM" id="SSF56529">
    <property type="entry name" value="FAH"/>
    <property type="match status" value="1"/>
</dbReference>
<gene>
    <name evidence="1" type="ORF">GSH16_10960</name>
</gene>